<evidence type="ECO:0000256" key="1">
    <source>
        <dbReference type="SAM" id="MobiDB-lite"/>
    </source>
</evidence>
<protein>
    <submittedName>
        <fullName evidence="2">Uncharacterized protein</fullName>
    </submittedName>
</protein>
<sequence>MPRPGSPDSYASVLSDDSYLALLKPGLDDIFKEVLNDIKILEDNRRSILKERKIQSHEAKRRDPTDLDTERDWTPQMELDYESYKAKGEVLKSVKAAQKASASAVDNNRSSDLATLEALHNTALEDAETWQRVAMEAAVERLNFMKKYPNAFNTPSTKTHIKAAEDTLNSAKLAQREIQTRKKKIAQVKLIEEKRAGGSSRHAK</sequence>
<evidence type="ECO:0000313" key="2">
    <source>
        <dbReference type="EMBL" id="KAF2968710.1"/>
    </source>
</evidence>
<keyword evidence="3" id="KW-1185">Reference proteome</keyword>
<organism evidence="2 3">
    <name type="scientific">Xylaria multiplex</name>
    <dbReference type="NCBI Taxonomy" id="323545"/>
    <lineage>
        <taxon>Eukaryota</taxon>
        <taxon>Fungi</taxon>
        <taxon>Dikarya</taxon>
        <taxon>Ascomycota</taxon>
        <taxon>Pezizomycotina</taxon>
        <taxon>Sordariomycetes</taxon>
        <taxon>Xylariomycetidae</taxon>
        <taxon>Xylariales</taxon>
        <taxon>Xylariaceae</taxon>
        <taxon>Xylaria</taxon>
    </lineage>
</organism>
<name>A0A7C8MQ80_9PEZI</name>
<dbReference type="EMBL" id="WUBL01000047">
    <property type="protein sequence ID" value="KAF2968710.1"/>
    <property type="molecule type" value="Genomic_DNA"/>
</dbReference>
<evidence type="ECO:0000313" key="3">
    <source>
        <dbReference type="Proteomes" id="UP000481858"/>
    </source>
</evidence>
<accession>A0A7C8MQ80</accession>
<dbReference type="InParanoid" id="A0A7C8MQ80"/>
<feature type="region of interest" description="Disordered" evidence="1">
    <location>
        <begin position="51"/>
        <end position="73"/>
    </location>
</feature>
<reference evidence="2 3" key="1">
    <citation type="submission" date="2019-12" db="EMBL/GenBank/DDBJ databases">
        <title>Draft genome sequence of the ascomycete Xylaria multiplex DSM 110363.</title>
        <authorList>
            <person name="Buettner E."/>
            <person name="Kellner H."/>
        </authorList>
    </citation>
    <scope>NUCLEOTIDE SEQUENCE [LARGE SCALE GENOMIC DNA]</scope>
    <source>
        <strain evidence="2 3">DSM 110363</strain>
    </source>
</reference>
<gene>
    <name evidence="2" type="ORF">GQX73_g4902</name>
</gene>
<proteinExistence type="predicted"/>
<comment type="caution">
    <text evidence="2">The sequence shown here is derived from an EMBL/GenBank/DDBJ whole genome shotgun (WGS) entry which is preliminary data.</text>
</comment>
<dbReference type="AlphaFoldDB" id="A0A7C8MQ80"/>
<dbReference type="OrthoDB" id="5228049at2759"/>
<dbReference type="Proteomes" id="UP000481858">
    <property type="component" value="Unassembled WGS sequence"/>
</dbReference>